<evidence type="ECO:0000313" key="3">
    <source>
        <dbReference type="Proteomes" id="UP001196509"/>
    </source>
</evidence>
<dbReference type="CDD" id="cd07302">
    <property type="entry name" value="CHD"/>
    <property type="match status" value="1"/>
</dbReference>
<dbReference type="SUPFAM" id="SSF55073">
    <property type="entry name" value="Nucleotide cyclase"/>
    <property type="match status" value="1"/>
</dbReference>
<dbReference type="InterPro" id="IPR029787">
    <property type="entry name" value="Nucleotide_cyclase"/>
</dbReference>
<feature type="domain" description="Guanylate cyclase" evidence="1">
    <location>
        <begin position="21"/>
        <end position="133"/>
    </location>
</feature>
<dbReference type="Pfam" id="PF00211">
    <property type="entry name" value="Guanylate_cyc"/>
    <property type="match status" value="1"/>
</dbReference>
<dbReference type="GO" id="GO:0006171">
    <property type="term" value="P:cAMP biosynthetic process"/>
    <property type="evidence" value="ECO:0007669"/>
    <property type="project" value="TreeGrafter"/>
</dbReference>
<dbReference type="SUPFAM" id="SSF48452">
    <property type="entry name" value="TPR-like"/>
    <property type="match status" value="2"/>
</dbReference>
<dbReference type="PROSITE" id="PS50125">
    <property type="entry name" value="GUANYLATE_CYCLASE_2"/>
    <property type="match status" value="1"/>
</dbReference>
<comment type="caution">
    <text evidence="2">The sequence shown here is derived from an EMBL/GenBank/DDBJ whole genome shotgun (WGS) entry which is preliminary data.</text>
</comment>
<dbReference type="AlphaFoldDB" id="A0AAE2ZNE7"/>
<organism evidence="2 3">
    <name type="scientific">Flavimaribacter sediminis</name>
    <dbReference type="NCBI Taxonomy" id="2865987"/>
    <lineage>
        <taxon>Bacteria</taxon>
        <taxon>Pseudomonadati</taxon>
        <taxon>Pseudomonadota</taxon>
        <taxon>Alphaproteobacteria</taxon>
        <taxon>Hyphomicrobiales</taxon>
        <taxon>Rhizobiaceae</taxon>
        <taxon>Flavimaribacter</taxon>
    </lineage>
</organism>
<dbReference type="InterPro" id="IPR001054">
    <property type="entry name" value="A/G_cyclase"/>
</dbReference>
<dbReference type="SMART" id="SM00044">
    <property type="entry name" value="CYCc"/>
    <property type="match status" value="1"/>
</dbReference>
<dbReference type="Proteomes" id="UP001196509">
    <property type="component" value="Unassembled WGS sequence"/>
</dbReference>
<dbReference type="GO" id="GO:0035556">
    <property type="term" value="P:intracellular signal transduction"/>
    <property type="evidence" value="ECO:0007669"/>
    <property type="project" value="InterPro"/>
</dbReference>
<reference evidence="2" key="1">
    <citation type="submission" date="2021-08" db="EMBL/GenBank/DDBJ databases">
        <title>Hoeflea bacterium WL0058 sp. nov., isolated from the sediment.</title>
        <authorList>
            <person name="Wang L."/>
            <person name="Zhang D."/>
        </authorList>
    </citation>
    <scope>NUCLEOTIDE SEQUENCE</scope>
    <source>
        <strain evidence="2">WL0058</strain>
    </source>
</reference>
<dbReference type="EMBL" id="JAICBX010000002">
    <property type="protein sequence ID" value="MBW8637498.1"/>
    <property type="molecule type" value="Genomic_DNA"/>
</dbReference>
<dbReference type="Pfam" id="PF03704">
    <property type="entry name" value="BTAD"/>
    <property type="match status" value="1"/>
</dbReference>
<dbReference type="Gene3D" id="1.25.40.10">
    <property type="entry name" value="Tetratricopeptide repeat domain"/>
    <property type="match status" value="2"/>
</dbReference>
<dbReference type="GO" id="GO:0004016">
    <property type="term" value="F:adenylate cyclase activity"/>
    <property type="evidence" value="ECO:0007669"/>
    <property type="project" value="UniProtKB-ARBA"/>
</dbReference>
<dbReference type="InterPro" id="IPR050697">
    <property type="entry name" value="Adenylyl/Guanylyl_Cyclase_3/4"/>
</dbReference>
<dbReference type="RefSeq" id="WP_220228200.1">
    <property type="nucleotide sequence ID" value="NZ_JAICBX010000002.1"/>
</dbReference>
<evidence type="ECO:0000259" key="1">
    <source>
        <dbReference type="PROSITE" id="PS50125"/>
    </source>
</evidence>
<sequence>MSSTNAGNTGQAGTPKASLKAVLFLDLASSSRFMSERQDETIAFLSRCFDHFTRTCSDFRGQLVKTTGDGAMLLFESATDAIEFAMAMHEAVADLRDGFPNTARFRAGIHIGEVMFRGGDAYGHAVNVAARLEGLAGSGGTCVSQEVYMLVQRTSRFGFEAIGGRRMKNIPEHMRVYQVLKEIDAADSPEIGQLSVRTIGGLSVSRDEHSLPVGTRGSTKGLLAYLVVSPNGVETVGRLNALLWPDRPFAEAKKSMNRLVSSIRRQSGLPVEWAEGSVALNHSRLEIDLERMENDLRQGYVDPVLNRDGEWPDRILAGLEDVGPLFTSWLAVARSEWRNRIATALELCLDMFEIGDDGARDAAMALVRIEPGHERAARMLIRYYHAVDNPGAARRVYTQLENYLDRYFGISPKPETVAALRGDNTAAQPARTRASTAPLRIQVTEFEALTDEGREIANAFRKELLASLSCFRGWSAVEGEQAPSLSAGVSDYKLSATLTSAVGKPEIVLTLGEARSGGLVWSDRFVLEPENLQAVKQRAIGRIAATLEVYISTDRLARTTEPEMDACVDQWLQGEKILTRWTPQSHDEAASIFTRIIDHSPSFAPAYASLASLKNVRHIVRPGLARDAEDLRQAYRLAQMAVELDPLDARNQLAVAWSSSLDGKFENASIHMELAAKLNPHSPRTLISCAMGFAFFGDHERAMELLAHSIEYAPVLLDYQWSYAASVYFLAGEHEKAIEAAIRSSDRIIDNPGWHAAALAAVGRREEAATEFKRLCGDVSSIWAGATAPTPTEIARWFSEAYPIREDEDRARLLSLMEQTAQEQES</sequence>
<evidence type="ECO:0000313" key="2">
    <source>
        <dbReference type="EMBL" id="MBW8637498.1"/>
    </source>
</evidence>
<gene>
    <name evidence="2" type="ORF">K1W69_09885</name>
</gene>
<dbReference type="PANTHER" id="PTHR43081">
    <property type="entry name" value="ADENYLATE CYCLASE, TERMINAL-DIFFERENTIATION SPECIFIC-RELATED"/>
    <property type="match status" value="1"/>
</dbReference>
<dbReference type="InterPro" id="IPR011990">
    <property type="entry name" value="TPR-like_helical_dom_sf"/>
</dbReference>
<proteinExistence type="predicted"/>
<dbReference type="InterPro" id="IPR005158">
    <property type="entry name" value="BTAD"/>
</dbReference>
<name>A0AAE2ZNE7_9HYPH</name>
<accession>A0AAE2ZNE7</accession>
<dbReference type="PANTHER" id="PTHR43081:SF19">
    <property type="entry name" value="PH-SENSITIVE ADENYLATE CYCLASE RV1264"/>
    <property type="match status" value="1"/>
</dbReference>
<keyword evidence="3" id="KW-1185">Reference proteome</keyword>
<dbReference type="SMART" id="SM01043">
    <property type="entry name" value="BTAD"/>
    <property type="match status" value="1"/>
</dbReference>
<protein>
    <recommendedName>
        <fullName evidence="1">Guanylate cyclase domain-containing protein</fullName>
    </recommendedName>
</protein>
<dbReference type="Gene3D" id="3.30.70.1230">
    <property type="entry name" value="Nucleotide cyclase"/>
    <property type="match status" value="1"/>
</dbReference>